<evidence type="ECO:0000256" key="5">
    <source>
        <dbReference type="SAM" id="SignalP"/>
    </source>
</evidence>
<comment type="subcellular location">
    <subcellularLocation>
        <location evidence="1">Cell envelope</location>
    </subcellularLocation>
</comment>
<comment type="caution">
    <text evidence="7">The sequence shown here is derived from an EMBL/GenBank/DDBJ whole genome shotgun (WGS) entry which is preliminary data.</text>
</comment>
<dbReference type="OrthoDB" id="1846031at2"/>
<evidence type="ECO:0000313" key="8">
    <source>
        <dbReference type="Proteomes" id="UP000237752"/>
    </source>
</evidence>
<gene>
    <name evidence="7" type="ORF">CLV47_10957</name>
</gene>
<proteinExistence type="inferred from homology"/>
<protein>
    <submittedName>
        <fullName evidence="7">Iron complex transport system substrate-binding protein</fullName>
    </submittedName>
</protein>
<evidence type="ECO:0000256" key="4">
    <source>
        <dbReference type="ARBA" id="ARBA00022729"/>
    </source>
</evidence>
<evidence type="ECO:0000256" key="3">
    <source>
        <dbReference type="ARBA" id="ARBA00022448"/>
    </source>
</evidence>
<dbReference type="Proteomes" id="UP000237752">
    <property type="component" value="Unassembled WGS sequence"/>
</dbReference>
<dbReference type="Gene3D" id="3.40.50.1980">
    <property type="entry name" value="Nitrogenase molybdenum iron protein domain"/>
    <property type="match status" value="2"/>
</dbReference>
<keyword evidence="3" id="KW-0813">Transport</keyword>
<dbReference type="PROSITE" id="PS50983">
    <property type="entry name" value="FE_B12_PBP"/>
    <property type="match status" value="1"/>
</dbReference>
<sequence length="342" mass="36391">MKHRFAIAAGAAISALALTLTACSSGNADEKSATDQTAQGDASFPVTIDSALGSATIEQKPERVVTIGWGSQDAALALGVVPVGMQDYSSDCGCDDGVLPWDSAALNGKKPTLIKATSKEIPYEQIGSLKPDVILAVNSGLTDEQYKMLSDIAPTVAYPDKPWLTSWQDQIKTVGKALGLTDKASDLETKANKLIDDAAAAHPEFKGKTIAFGSGTEAGNYNFYYEDDSRNELLKQLGFTPSPSIAKQKSSGGESFAKKVSMETLSDVKTDVLVAWYLNDELQSEIEGNQLFKDLTAVSTDSYVPITDPPMVYATSAVTVLSLPWMLDKYLPLLTEAANNAA</sequence>
<dbReference type="SUPFAM" id="SSF53807">
    <property type="entry name" value="Helical backbone' metal receptor"/>
    <property type="match status" value="1"/>
</dbReference>
<feature type="chain" id="PRO_5015649025" evidence="5">
    <location>
        <begin position="29"/>
        <end position="342"/>
    </location>
</feature>
<dbReference type="AlphaFoldDB" id="A0A2T0ZYT4"/>
<feature type="domain" description="Fe/B12 periplasmic-binding" evidence="6">
    <location>
        <begin position="63"/>
        <end position="338"/>
    </location>
</feature>
<name>A0A2T0ZYT4_9ACTN</name>
<evidence type="ECO:0000256" key="2">
    <source>
        <dbReference type="ARBA" id="ARBA00008814"/>
    </source>
</evidence>
<dbReference type="Pfam" id="PF01497">
    <property type="entry name" value="Peripla_BP_2"/>
    <property type="match status" value="1"/>
</dbReference>
<comment type="similarity">
    <text evidence="2">Belongs to the bacterial solute-binding protein 8 family.</text>
</comment>
<feature type="signal peptide" evidence="5">
    <location>
        <begin position="1"/>
        <end position="28"/>
    </location>
</feature>
<keyword evidence="8" id="KW-1185">Reference proteome</keyword>
<evidence type="ECO:0000256" key="1">
    <source>
        <dbReference type="ARBA" id="ARBA00004196"/>
    </source>
</evidence>
<keyword evidence="4 5" id="KW-0732">Signal</keyword>
<organism evidence="7 8">
    <name type="scientific">Antricoccus suffuscus</name>
    <dbReference type="NCBI Taxonomy" id="1629062"/>
    <lineage>
        <taxon>Bacteria</taxon>
        <taxon>Bacillati</taxon>
        <taxon>Actinomycetota</taxon>
        <taxon>Actinomycetes</taxon>
        <taxon>Geodermatophilales</taxon>
        <taxon>Antricoccaceae</taxon>
        <taxon>Antricoccus</taxon>
    </lineage>
</organism>
<evidence type="ECO:0000313" key="7">
    <source>
        <dbReference type="EMBL" id="PRZ41510.1"/>
    </source>
</evidence>
<dbReference type="PROSITE" id="PS51257">
    <property type="entry name" value="PROKAR_LIPOPROTEIN"/>
    <property type="match status" value="1"/>
</dbReference>
<reference evidence="7 8" key="1">
    <citation type="submission" date="2018-03" db="EMBL/GenBank/DDBJ databases">
        <title>Genomic Encyclopedia of Archaeal and Bacterial Type Strains, Phase II (KMG-II): from individual species to whole genera.</title>
        <authorList>
            <person name="Goeker M."/>
        </authorList>
    </citation>
    <scope>NUCLEOTIDE SEQUENCE [LARGE SCALE GENOMIC DNA]</scope>
    <source>
        <strain evidence="7 8">DSM 100065</strain>
    </source>
</reference>
<dbReference type="InterPro" id="IPR051313">
    <property type="entry name" value="Bact_iron-sidero_bind"/>
</dbReference>
<dbReference type="CDD" id="cd01146">
    <property type="entry name" value="FhuD"/>
    <property type="match status" value="1"/>
</dbReference>
<dbReference type="InterPro" id="IPR002491">
    <property type="entry name" value="ABC_transptr_periplasmic_BD"/>
</dbReference>
<dbReference type="GO" id="GO:1901678">
    <property type="term" value="P:iron coordination entity transport"/>
    <property type="evidence" value="ECO:0007669"/>
    <property type="project" value="UniProtKB-ARBA"/>
</dbReference>
<dbReference type="GO" id="GO:0030288">
    <property type="term" value="C:outer membrane-bounded periplasmic space"/>
    <property type="evidence" value="ECO:0007669"/>
    <property type="project" value="TreeGrafter"/>
</dbReference>
<dbReference type="PANTHER" id="PTHR30532:SF24">
    <property type="entry name" value="FERRIC ENTEROBACTIN-BINDING PERIPLASMIC PROTEIN FEPB"/>
    <property type="match status" value="1"/>
</dbReference>
<dbReference type="EMBL" id="PVUE01000009">
    <property type="protein sequence ID" value="PRZ41510.1"/>
    <property type="molecule type" value="Genomic_DNA"/>
</dbReference>
<dbReference type="RefSeq" id="WP_106349269.1">
    <property type="nucleotide sequence ID" value="NZ_PVUE01000009.1"/>
</dbReference>
<dbReference type="PANTHER" id="PTHR30532">
    <property type="entry name" value="IRON III DICITRATE-BINDING PERIPLASMIC PROTEIN"/>
    <property type="match status" value="1"/>
</dbReference>
<evidence type="ECO:0000259" key="6">
    <source>
        <dbReference type="PROSITE" id="PS50983"/>
    </source>
</evidence>
<accession>A0A2T0ZYT4</accession>